<organism evidence="8 9">
    <name type="scientific">Alcaligenes xylosoxydans xylosoxydans</name>
    <name type="common">Achromobacter xylosoxidans</name>
    <dbReference type="NCBI Taxonomy" id="85698"/>
    <lineage>
        <taxon>Bacteria</taxon>
        <taxon>Pseudomonadati</taxon>
        <taxon>Pseudomonadota</taxon>
        <taxon>Betaproteobacteria</taxon>
        <taxon>Burkholderiales</taxon>
        <taxon>Alcaligenaceae</taxon>
        <taxon>Achromobacter</taxon>
    </lineage>
</organism>
<evidence type="ECO:0000256" key="5">
    <source>
        <dbReference type="ARBA" id="ARBA00022692"/>
    </source>
</evidence>
<evidence type="ECO:0000256" key="3">
    <source>
        <dbReference type="ARBA" id="ARBA00022448"/>
    </source>
</evidence>
<dbReference type="PANTHER" id="PTHR30026:SF20">
    <property type="entry name" value="OUTER MEMBRANE PROTEIN TOLC"/>
    <property type="match status" value="1"/>
</dbReference>
<dbReference type="GO" id="GO:0015562">
    <property type="term" value="F:efflux transmembrane transporter activity"/>
    <property type="evidence" value="ECO:0007669"/>
    <property type="project" value="InterPro"/>
</dbReference>
<proteinExistence type="inferred from homology"/>
<reference evidence="9" key="1">
    <citation type="submission" date="2015-12" db="EMBL/GenBank/DDBJ databases">
        <title>FDA dAtabase for Regulatory Grade micrObial Sequences (FDA-ARGOS): Supporting development and validation of Infectious Disease Dx tests.</title>
        <authorList>
            <person name="Case J."/>
            <person name="Tallon L."/>
            <person name="Sadzewicz L."/>
            <person name="Sengamalay N."/>
            <person name="Ott S."/>
            <person name="Godinez A."/>
            <person name="Nagaraj S."/>
            <person name="Nadendla S."/>
            <person name="Sichtig H."/>
        </authorList>
    </citation>
    <scope>NUCLEOTIDE SEQUENCE [LARGE SCALE GENOMIC DNA]</scope>
    <source>
        <strain evidence="9">FDAARGOS_147</strain>
    </source>
</reference>
<evidence type="ECO:0000256" key="6">
    <source>
        <dbReference type="ARBA" id="ARBA00023136"/>
    </source>
</evidence>
<dbReference type="EMBL" id="CP014060">
    <property type="protein sequence ID" value="AMG38496.1"/>
    <property type="molecule type" value="Genomic_DNA"/>
</dbReference>
<dbReference type="SUPFAM" id="SSF56954">
    <property type="entry name" value="Outer membrane efflux proteins (OEP)"/>
    <property type="match status" value="1"/>
</dbReference>
<dbReference type="InterPro" id="IPR003423">
    <property type="entry name" value="OMP_efflux"/>
</dbReference>
<evidence type="ECO:0000256" key="2">
    <source>
        <dbReference type="ARBA" id="ARBA00007613"/>
    </source>
</evidence>
<dbReference type="Proteomes" id="UP000060602">
    <property type="component" value="Chromosome"/>
</dbReference>
<evidence type="ECO:0000256" key="7">
    <source>
        <dbReference type="ARBA" id="ARBA00023237"/>
    </source>
</evidence>
<accession>A0A120LHW1</accession>
<dbReference type="InterPro" id="IPR010130">
    <property type="entry name" value="T1SS_OMP_TolC"/>
</dbReference>
<evidence type="ECO:0000256" key="1">
    <source>
        <dbReference type="ARBA" id="ARBA00004442"/>
    </source>
</evidence>
<keyword evidence="3" id="KW-0813">Transport</keyword>
<gene>
    <name evidence="8" type="ORF">AL504_22175</name>
</gene>
<keyword evidence="6" id="KW-0472">Membrane</keyword>
<dbReference type="NCBIfam" id="TIGR01844">
    <property type="entry name" value="type_I_sec_TolC"/>
    <property type="match status" value="1"/>
</dbReference>
<evidence type="ECO:0000256" key="4">
    <source>
        <dbReference type="ARBA" id="ARBA00022452"/>
    </source>
</evidence>
<comment type="similarity">
    <text evidence="2">Belongs to the outer membrane factor (OMF) (TC 1.B.17) family.</text>
</comment>
<protein>
    <submittedName>
        <fullName evidence="8">Heme transporter</fullName>
    </submittedName>
</protein>
<dbReference type="InterPro" id="IPR051906">
    <property type="entry name" value="TolC-like"/>
</dbReference>
<dbReference type="Gene3D" id="1.20.1600.10">
    <property type="entry name" value="Outer membrane efflux proteins (OEP)"/>
    <property type="match status" value="1"/>
</dbReference>
<name>A0A120LHW1_ALCXX</name>
<dbReference type="GO" id="GO:0009279">
    <property type="term" value="C:cell outer membrane"/>
    <property type="evidence" value="ECO:0007669"/>
    <property type="project" value="UniProtKB-SubCell"/>
</dbReference>
<dbReference type="PANTHER" id="PTHR30026">
    <property type="entry name" value="OUTER MEMBRANE PROTEIN TOLC"/>
    <property type="match status" value="1"/>
</dbReference>
<sequence length="451" mass="49363">MRRLSGLAAAWALAWVMLLPAGAGAQVLDFRQAYAMALSFDPTWQAARARERADAEELALGRSGLLPNLSYHYNRARNDTTSRQQSRWGTFEQRSRYASHASGFTLSQPLFDAAAFAQYRAGRERAEAAGLTLARARQALAVRVLQAYTAVLAAQRALALTQAQGRSLQEDARRSARFVAAGQGTRTDQLEIEARAGVVQAQEIEAQDQLRDARNALGAMVGPALADRPLAQVDLAGLGRLAVDEHDLAGWRTLALDGNPELQAQRHLVQASRQRYEAARAGHLPTARLYARKQLTNSNGENQIGQHYDTGSIGIEVSIPLYSGGRTSAASGQALAEQEEAQHKLQATTWTLLDDLERQFRTFASSGQRIAAYQQAADAAGLRVRATRRSVEGGERTNLDVLDAQRQRFEALRDLDRARYDHLLAWLTLRWQAGVLDDADVARVGALFVAG</sequence>
<dbReference type="GO" id="GO:0015288">
    <property type="term" value="F:porin activity"/>
    <property type="evidence" value="ECO:0007669"/>
    <property type="project" value="TreeGrafter"/>
</dbReference>
<keyword evidence="4" id="KW-1134">Transmembrane beta strand</keyword>
<comment type="subcellular location">
    <subcellularLocation>
        <location evidence="1">Cell outer membrane</location>
    </subcellularLocation>
</comment>
<evidence type="ECO:0000313" key="9">
    <source>
        <dbReference type="Proteomes" id="UP000060602"/>
    </source>
</evidence>
<keyword evidence="7" id="KW-0998">Cell outer membrane</keyword>
<dbReference type="GO" id="GO:1990281">
    <property type="term" value="C:efflux pump complex"/>
    <property type="evidence" value="ECO:0007669"/>
    <property type="project" value="TreeGrafter"/>
</dbReference>
<dbReference type="Pfam" id="PF02321">
    <property type="entry name" value="OEP"/>
    <property type="match status" value="2"/>
</dbReference>
<evidence type="ECO:0000313" key="8">
    <source>
        <dbReference type="EMBL" id="AMG38496.1"/>
    </source>
</evidence>
<dbReference type="AlphaFoldDB" id="A0A120LHW1"/>
<keyword evidence="5" id="KW-0812">Transmembrane</keyword>